<accession>A0ABS3WWJ1</accession>
<feature type="compositionally biased region" description="Low complexity" evidence="1">
    <location>
        <begin position="10"/>
        <end position="26"/>
    </location>
</feature>
<evidence type="ECO:0000313" key="4">
    <source>
        <dbReference type="Proteomes" id="UP001518976"/>
    </source>
</evidence>
<reference evidence="3 4" key="1">
    <citation type="submission" date="2021-02" db="EMBL/GenBank/DDBJ databases">
        <title>Streptomyces spirodelae sp. nov., isolated from duckweed.</title>
        <authorList>
            <person name="Saimee Y."/>
            <person name="Duangmal K."/>
        </authorList>
    </citation>
    <scope>NUCLEOTIDE SEQUENCE [LARGE SCALE GENOMIC DNA]</scope>
    <source>
        <strain evidence="3 4">DW4-2</strain>
    </source>
</reference>
<feature type="transmembrane region" description="Helical" evidence="2">
    <location>
        <begin position="58"/>
        <end position="83"/>
    </location>
</feature>
<dbReference type="PANTHER" id="PTHR37305:SF1">
    <property type="entry name" value="MEMBRANE PROTEIN"/>
    <property type="match status" value="1"/>
</dbReference>
<gene>
    <name evidence="3" type="ORF">JW592_18890</name>
</gene>
<organism evidence="3 4">
    <name type="scientific">Streptomyces spirodelae</name>
    <dbReference type="NCBI Taxonomy" id="2812904"/>
    <lineage>
        <taxon>Bacteria</taxon>
        <taxon>Bacillati</taxon>
        <taxon>Actinomycetota</taxon>
        <taxon>Actinomycetes</taxon>
        <taxon>Kitasatosporales</taxon>
        <taxon>Streptomycetaceae</taxon>
        <taxon>Streptomyces</taxon>
    </lineage>
</organism>
<feature type="transmembrane region" description="Helical" evidence="2">
    <location>
        <begin position="142"/>
        <end position="167"/>
    </location>
</feature>
<feature type="transmembrane region" description="Helical" evidence="2">
    <location>
        <begin position="265"/>
        <end position="286"/>
    </location>
</feature>
<keyword evidence="2" id="KW-0472">Membrane</keyword>
<feature type="region of interest" description="Disordered" evidence="1">
    <location>
        <begin position="1"/>
        <end position="26"/>
    </location>
</feature>
<evidence type="ECO:0000256" key="1">
    <source>
        <dbReference type="SAM" id="MobiDB-lite"/>
    </source>
</evidence>
<protein>
    <submittedName>
        <fullName evidence="3">ABC transporter permease</fullName>
    </submittedName>
</protein>
<sequence length="291" mass="29476">MASSETAATPSGPARGPDSPAASGGAAPAAVLAPARGGGTAAAIRAEWTKVRTLRSTLALLVGTFLASIGLALLSGVSVGNALAADNGRVRPDFHPVDSGFNIVWYTQLGLVAFGVLLISGEFGSGMIRVSLAAVPRRARLYLAKAGVCAAVTLPLAALTVVLSFLIDQAGLGEYGVGVDEPGVLRGMLLGAVYLTLIALLAFGMATAVRSTAVALGALYVFLFALSPLSQAVPGLKEAARYLPDKAGIQALKVGADADPALGPWGGILVVAGWTALALLAGWFAFRRREV</sequence>
<keyword evidence="2" id="KW-0812">Transmembrane</keyword>
<feature type="transmembrane region" description="Helical" evidence="2">
    <location>
        <begin position="213"/>
        <end position="233"/>
    </location>
</feature>
<dbReference type="Proteomes" id="UP001518976">
    <property type="component" value="Unassembled WGS sequence"/>
</dbReference>
<dbReference type="EMBL" id="JAFFZN010000017">
    <property type="protein sequence ID" value="MBO8187511.1"/>
    <property type="molecule type" value="Genomic_DNA"/>
</dbReference>
<dbReference type="PANTHER" id="PTHR37305">
    <property type="entry name" value="INTEGRAL MEMBRANE PROTEIN-RELATED"/>
    <property type="match status" value="1"/>
</dbReference>
<keyword evidence="2" id="KW-1133">Transmembrane helix</keyword>
<feature type="transmembrane region" description="Helical" evidence="2">
    <location>
        <begin position="103"/>
        <end position="121"/>
    </location>
</feature>
<evidence type="ECO:0000313" key="3">
    <source>
        <dbReference type="EMBL" id="MBO8187511.1"/>
    </source>
</evidence>
<proteinExistence type="predicted"/>
<keyword evidence="4" id="KW-1185">Reference proteome</keyword>
<dbReference type="RefSeq" id="WP_209266322.1">
    <property type="nucleotide sequence ID" value="NZ_JAFFZN010000017.1"/>
</dbReference>
<name>A0ABS3WWJ1_9ACTN</name>
<comment type="caution">
    <text evidence="3">The sequence shown here is derived from an EMBL/GenBank/DDBJ whole genome shotgun (WGS) entry which is preliminary data.</text>
</comment>
<feature type="transmembrane region" description="Helical" evidence="2">
    <location>
        <begin position="187"/>
        <end position="206"/>
    </location>
</feature>
<evidence type="ECO:0000256" key="2">
    <source>
        <dbReference type="SAM" id="Phobius"/>
    </source>
</evidence>